<gene>
    <name evidence="3" type="ORF">PBAH0796_LOCUS8179</name>
</gene>
<dbReference type="GO" id="GO:0030163">
    <property type="term" value="P:protein catabolic process"/>
    <property type="evidence" value="ECO:0007669"/>
    <property type="project" value="UniProtKB-ARBA"/>
</dbReference>
<dbReference type="SUPFAM" id="SSF54695">
    <property type="entry name" value="POZ domain"/>
    <property type="match status" value="1"/>
</dbReference>
<dbReference type="Gene3D" id="2.60.210.10">
    <property type="entry name" value="Apoptosis, Tumor Necrosis Factor Receptor Associated Protein 2, Chain A"/>
    <property type="match status" value="1"/>
</dbReference>
<dbReference type="InterPro" id="IPR011333">
    <property type="entry name" value="SKP1/BTB/POZ_sf"/>
</dbReference>
<dbReference type="PROSITE" id="PS50097">
    <property type="entry name" value="BTB"/>
    <property type="match status" value="1"/>
</dbReference>
<dbReference type="SUPFAM" id="SSF49599">
    <property type="entry name" value="TRAF domain-like"/>
    <property type="match status" value="1"/>
</dbReference>
<evidence type="ECO:0000259" key="2">
    <source>
        <dbReference type="PROSITE" id="PS50144"/>
    </source>
</evidence>
<feature type="domain" description="BTB" evidence="1">
    <location>
        <begin position="178"/>
        <end position="245"/>
    </location>
</feature>
<dbReference type="PROSITE" id="PS50144">
    <property type="entry name" value="MATH"/>
    <property type="match status" value="1"/>
</dbReference>
<reference evidence="3" key="1">
    <citation type="submission" date="2021-01" db="EMBL/GenBank/DDBJ databases">
        <authorList>
            <person name="Corre E."/>
            <person name="Pelletier E."/>
            <person name="Niang G."/>
            <person name="Scheremetjew M."/>
            <person name="Finn R."/>
            <person name="Kale V."/>
            <person name="Holt S."/>
            <person name="Cochrane G."/>
            <person name="Meng A."/>
            <person name="Brown T."/>
            <person name="Cohen L."/>
        </authorList>
    </citation>
    <scope>NUCLEOTIDE SEQUENCE</scope>
    <source>
        <strain evidence="3">Pbaha01</strain>
    </source>
</reference>
<evidence type="ECO:0008006" key="4">
    <source>
        <dbReference type="Google" id="ProtNLM"/>
    </source>
</evidence>
<dbReference type="SMART" id="SM00225">
    <property type="entry name" value="BTB"/>
    <property type="match status" value="1"/>
</dbReference>
<dbReference type="AlphaFoldDB" id="A0A7S0A4F9"/>
<accession>A0A7S0A4F9</accession>
<feature type="domain" description="MATH" evidence="2">
    <location>
        <begin position="11"/>
        <end position="138"/>
    </location>
</feature>
<dbReference type="InterPro" id="IPR008974">
    <property type="entry name" value="TRAF-like"/>
</dbReference>
<evidence type="ECO:0000259" key="1">
    <source>
        <dbReference type="PROSITE" id="PS50097"/>
    </source>
</evidence>
<dbReference type="CDD" id="cd00121">
    <property type="entry name" value="MATH"/>
    <property type="match status" value="1"/>
</dbReference>
<dbReference type="EMBL" id="HBEG01013493">
    <property type="protein sequence ID" value="CAD8352812.1"/>
    <property type="molecule type" value="Transcribed_RNA"/>
</dbReference>
<dbReference type="InterPro" id="IPR000210">
    <property type="entry name" value="BTB/POZ_dom"/>
</dbReference>
<dbReference type="Gene3D" id="1.25.40.420">
    <property type="match status" value="1"/>
</dbReference>
<name>A0A7S0A4F9_9DINO</name>
<protein>
    <recommendedName>
        <fullName evidence="4">BTB domain-containing protein</fullName>
    </recommendedName>
</protein>
<sequence length="354" mass="39328">MEARLSLPRRTSSGRFRLEGFSSLLELHRKDEEVSSGPIIDVGGEKFDIVVYPAGNEGSHPGFVGVYVGRIGGRDAIRGQYTLSLVSQTGHKRESRSRVDRFKPNVNNGFPNFVEAAELKDPSKGLAADDVVTIEASVTIFGERTIDIRPCSTQGLQPTAEVSLAANLAELWKSGWWTDLTLMSGGRELRAHRLILAARSPVFERMLSSKMREASTGHVEIPDIAPEVLQRLCEFIYTDNVEDEEVWNDDEAIRGLLLAAKKYELPGLVKLCAGKALMRLQAPNAASWLILASQLEEEDFKDNCLRYVVDHLSEVQDSEGWEQLMRNKRLLSELAPALFRGVCPPAKKRRPGGK</sequence>
<dbReference type="Gene3D" id="3.30.710.10">
    <property type="entry name" value="Potassium Channel Kv1.1, Chain A"/>
    <property type="match status" value="1"/>
</dbReference>
<dbReference type="PANTHER" id="PTHR24413">
    <property type="entry name" value="SPECKLE-TYPE POZ PROTEIN"/>
    <property type="match status" value="1"/>
</dbReference>
<organism evidence="3">
    <name type="scientific">Pyrodinium bahamense</name>
    <dbReference type="NCBI Taxonomy" id="73915"/>
    <lineage>
        <taxon>Eukaryota</taxon>
        <taxon>Sar</taxon>
        <taxon>Alveolata</taxon>
        <taxon>Dinophyceae</taxon>
        <taxon>Gonyaulacales</taxon>
        <taxon>Pyrocystaceae</taxon>
        <taxon>Pyrodinium</taxon>
    </lineage>
</organism>
<dbReference type="Pfam" id="PF22486">
    <property type="entry name" value="MATH_2"/>
    <property type="match status" value="1"/>
</dbReference>
<dbReference type="InterPro" id="IPR002083">
    <property type="entry name" value="MATH/TRAF_dom"/>
</dbReference>
<dbReference type="Pfam" id="PF00651">
    <property type="entry name" value="BTB"/>
    <property type="match status" value="1"/>
</dbReference>
<proteinExistence type="predicted"/>
<dbReference type="CDD" id="cd18186">
    <property type="entry name" value="BTB_POZ_ZBTB_KLHL-like"/>
    <property type="match status" value="1"/>
</dbReference>
<evidence type="ECO:0000313" key="3">
    <source>
        <dbReference type="EMBL" id="CAD8352812.1"/>
    </source>
</evidence>